<keyword evidence="3" id="KW-1185">Reference proteome</keyword>
<reference evidence="2" key="2">
    <citation type="submission" date="2020-05" db="UniProtKB">
        <authorList>
            <consortium name="EnsemblMetazoa"/>
        </authorList>
    </citation>
    <scope>IDENTIFICATION</scope>
</reference>
<accession>A0A084W2B2</accession>
<evidence type="ECO:0000313" key="2">
    <source>
        <dbReference type="EnsemblMetazoa" id="ASIC012296-PA"/>
    </source>
</evidence>
<gene>
    <name evidence="1" type="ORF">ZHAS_00012296</name>
</gene>
<dbReference type="EMBL" id="ATLV01019587">
    <property type="status" value="NOT_ANNOTATED_CDS"/>
    <property type="molecule type" value="Genomic_DNA"/>
</dbReference>
<dbReference type="AlphaFoldDB" id="A0A084W2B2"/>
<dbReference type="EMBL" id="KE525275">
    <property type="protein sequence ID" value="KFB44356.1"/>
    <property type="molecule type" value="Genomic_DNA"/>
</dbReference>
<evidence type="ECO:0000313" key="3">
    <source>
        <dbReference type="Proteomes" id="UP000030765"/>
    </source>
</evidence>
<evidence type="ECO:0000313" key="1">
    <source>
        <dbReference type="EMBL" id="KFB44356.1"/>
    </source>
</evidence>
<dbReference type="EnsemblMetazoa" id="ASIC012296-RA">
    <property type="protein sequence ID" value="ASIC012296-PA"/>
    <property type="gene ID" value="ASIC012296"/>
</dbReference>
<dbReference type="Proteomes" id="UP000030765">
    <property type="component" value="Unassembled WGS sequence"/>
</dbReference>
<name>A0A084W2B2_ANOSI</name>
<dbReference type="VEuPathDB" id="VectorBase:ASIC012296"/>
<proteinExistence type="predicted"/>
<organism evidence="1">
    <name type="scientific">Anopheles sinensis</name>
    <name type="common">Mosquito</name>
    <dbReference type="NCBI Taxonomy" id="74873"/>
    <lineage>
        <taxon>Eukaryota</taxon>
        <taxon>Metazoa</taxon>
        <taxon>Ecdysozoa</taxon>
        <taxon>Arthropoda</taxon>
        <taxon>Hexapoda</taxon>
        <taxon>Insecta</taxon>
        <taxon>Pterygota</taxon>
        <taxon>Neoptera</taxon>
        <taxon>Endopterygota</taxon>
        <taxon>Diptera</taxon>
        <taxon>Nematocera</taxon>
        <taxon>Culicoidea</taxon>
        <taxon>Culicidae</taxon>
        <taxon>Anophelinae</taxon>
        <taxon>Anopheles</taxon>
    </lineage>
</organism>
<protein>
    <submittedName>
        <fullName evidence="1 2">Tyrosine transaminase family protein, putative</fullName>
    </submittedName>
</protein>
<reference evidence="1 3" key="1">
    <citation type="journal article" date="2014" name="BMC Genomics">
        <title>Genome sequence of Anopheles sinensis provides insight into genetics basis of mosquito competence for malaria parasites.</title>
        <authorList>
            <person name="Zhou D."/>
            <person name="Zhang D."/>
            <person name="Ding G."/>
            <person name="Shi L."/>
            <person name="Hou Q."/>
            <person name="Ye Y."/>
            <person name="Xu Y."/>
            <person name="Zhou H."/>
            <person name="Xiong C."/>
            <person name="Li S."/>
            <person name="Yu J."/>
            <person name="Hong S."/>
            <person name="Yu X."/>
            <person name="Zou P."/>
            <person name="Chen C."/>
            <person name="Chang X."/>
            <person name="Wang W."/>
            <person name="Lv Y."/>
            <person name="Sun Y."/>
            <person name="Ma L."/>
            <person name="Shen B."/>
            <person name="Zhu C."/>
        </authorList>
    </citation>
    <scope>NUCLEOTIDE SEQUENCE [LARGE SCALE GENOMIC DNA]</scope>
</reference>
<sequence length="222" mass="24609">MSHLTETFRGRVLSSNYHQNELPPLSNREWLPPSAGVARADPAANEANDTTAPNGRCPKLRALDSVRRYTTITGSPSPGVWGAIIHGWERKRSTRDSFRTKGAQTDPNNGESVLGCTLLERSLVPTEGRDLLLMEESLFCPSRSLAPDPLFTDPMDGYRFLVRLTRHRRTGRRERRTGSSSFSLLDDDGVRGRGLAGGGEAGRKQKSYREKLVHDKCMSDGV</sequence>